<evidence type="ECO:0000256" key="1">
    <source>
        <dbReference type="ARBA" id="ARBA00004606"/>
    </source>
</evidence>
<sequence length="505" mass="59142">MITYHGYSKIRLLNEVFGSREDISVKKKSGMSWIRYILTISAAILIIVCIALSYIDYEIMDQAKNLYNKPIEWDSSTLISFNTVQRTKPKPFFIKHPIAKDLQCAQMYGDNSKEYIQNWILPNKNVSYARSRIQYQDEKDLKMDCDSINNRSYFPVEPRTDFEAKFPLAFVRIVYTDYLFLEMELAASYTPQNSYCYMIDKKADKIFRDRIHNLTKCFPNVIATTREYDVDSAGHNVWPAFIECLYALQKFEWRYAMTLQNHDILAKTNYEIAQIFTWFNGANDVEVLNPKMDRIDTNLNWTFEGLNLFRNASKNLIGAHGLPPKLNWAKGYAESSLSREMVNFMLIELNLTTLMRQIEVKSFGIDEIMLPTLQATDALDAPGGFTHACLDKGKEIFHITRYSRWYDNTNCPTQYFRHAICIFGVEDLESLTKIPSLFINKFIPTFDFGALTCWYERLFNRTYLEEPTEEKLDKNFYLSIPYVRFQYEKLKSNGNFDPQKFNCTG</sequence>
<protein>
    <submittedName>
        <fullName evidence="8">Uncharacterized protein</fullName>
    </submittedName>
</protein>
<keyword evidence="4 6" id="KW-0472">Membrane</keyword>
<evidence type="ECO:0000313" key="8">
    <source>
        <dbReference type="WBParaSite" id="ACRNAN_Path_1098.g4219.t1"/>
    </source>
</evidence>
<dbReference type="Proteomes" id="UP000887540">
    <property type="component" value="Unplaced"/>
</dbReference>
<evidence type="ECO:0000256" key="2">
    <source>
        <dbReference type="ARBA" id="ARBA00022676"/>
    </source>
</evidence>
<keyword evidence="6" id="KW-1133">Transmembrane helix</keyword>
<evidence type="ECO:0000256" key="6">
    <source>
        <dbReference type="SAM" id="Phobius"/>
    </source>
</evidence>
<reference evidence="8" key="1">
    <citation type="submission" date="2022-11" db="UniProtKB">
        <authorList>
            <consortium name="WormBaseParasite"/>
        </authorList>
    </citation>
    <scope>IDENTIFICATION</scope>
</reference>
<evidence type="ECO:0000256" key="3">
    <source>
        <dbReference type="ARBA" id="ARBA00022679"/>
    </source>
</evidence>
<keyword evidence="2" id="KW-0328">Glycosyltransferase</keyword>
<proteinExistence type="predicted"/>
<feature type="transmembrane region" description="Helical" evidence="6">
    <location>
        <begin position="33"/>
        <end position="55"/>
    </location>
</feature>
<dbReference type="GO" id="GO:0016757">
    <property type="term" value="F:glycosyltransferase activity"/>
    <property type="evidence" value="ECO:0007669"/>
    <property type="project" value="UniProtKB-KW"/>
</dbReference>
<dbReference type="InterPro" id="IPR003406">
    <property type="entry name" value="Glyco_trans_14"/>
</dbReference>
<organism evidence="7 8">
    <name type="scientific">Acrobeloides nanus</name>
    <dbReference type="NCBI Taxonomy" id="290746"/>
    <lineage>
        <taxon>Eukaryota</taxon>
        <taxon>Metazoa</taxon>
        <taxon>Ecdysozoa</taxon>
        <taxon>Nematoda</taxon>
        <taxon>Chromadorea</taxon>
        <taxon>Rhabditida</taxon>
        <taxon>Tylenchina</taxon>
        <taxon>Cephalobomorpha</taxon>
        <taxon>Cephaloboidea</taxon>
        <taxon>Cephalobidae</taxon>
        <taxon>Acrobeloides</taxon>
    </lineage>
</organism>
<dbReference type="Pfam" id="PF02485">
    <property type="entry name" value="Branch"/>
    <property type="match status" value="1"/>
</dbReference>
<evidence type="ECO:0000313" key="7">
    <source>
        <dbReference type="Proteomes" id="UP000887540"/>
    </source>
</evidence>
<comment type="subcellular location">
    <subcellularLocation>
        <location evidence="1">Membrane</location>
        <topology evidence="1">Single-pass type II membrane protein</topology>
    </subcellularLocation>
</comment>
<keyword evidence="5" id="KW-0325">Glycoprotein</keyword>
<dbReference type="AlphaFoldDB" id="A0A914BVH4"/>
<accession>A0A914BVH4</accession>
<keyword evidence="6" id="KW-0812">Transmembrane</keyword>
<name>A0A914BVH4_9BILA</name>
<dbReference type="WBParaSite" id="ACRNAN_Path_1098.g4219.t1">
    <property type="protein sequence ID" value="ACRNAN_Path_1098.g4219.t1"/>
    <property type="gene ID" value="ACRNAN_Path_1098.g4219"/>
</dbReference>
<keyword evidence="7" id="KW-1185">Reference proteome</keyword>
<evidence type="ECO:0000256" key="5">
    <source>
        <dbReference type="ARBA" id="ARBA00023180"/>
    </source>
</evidence>
<evidence type="ECO:0000256" key="4">
    <source>
        <dbReference type="ARBA" id="ARBA00023136"/>
    </source>
</evidence>
<keyword evidence="3" id="KW-0808">Transferase</keyword>
<dbReference type="PANTHER" id="PTHR46671">
    <property type="entry name" value="PROTEIN CBG11221"/>
    <property type="match status" value="1"/>
</dbReference>
<dbReference type="PANTHER" id="PTHR46671:SF7">
    <property type="entry name" value="CORE-2_I-BRANCHING ENZYME"/>
    <property type="match status" value="1"/>
</dbReference>
<dbReference type="GO" id="GO:0016020">
    <property type="term" value="C:membrane"/>
    <property type="evidence" value="ECO:0007669"/>
    <property type="project" value="UniProtKB-SubCell"/>
</dbReference>